<dbReference type="SUPFAM" id="SSF56112">
    <property type="entry name" value="Protein kinase-like (PK-like)"/>
    <property type="match status" value="1"/>
</dbReference>
<dbReference type="Pfam" id="PF00069">
    <property type="entry name" value="Pkinase"/>
    <property type="match status" value="1"/>
</dbReference>
<organism evidence="11 12">
    <name type="scientific">Calycina marina</name>
    <dbReference type="NCBI Taxonomy" id="1763456"/>
    <lineage>
        <taxon>Eukaryota</taxon>
        <taxon>Fungi</taxon>
        <taxon>Dikarya</taxon>
        <taxon>Ascomycota</taxon>
        <taxon>Pezizomycotina</taxon>
        <taxon>Leotiomycetes</taxon>
        <taxon>Helotiales</taxon>
        <taxon>Pezizellaceae</taxon>
        <taxon>Calycina</taxon>
    </lineage>
</organism>
<evidence type="ECO:0000256" key="3">
    <source>
        <dbReference type="ARBA" id="ARBA00012513"/>
    </source>
</evidence>
<evidence type="ECO:0000256" key="9">
    <source>
        <dbReference type="ARBA" id="ARBA00048679"/>
    </source>
</evidence>
<accession>A0A9P7YV96</accession>
<evidence type="ECO:0000256" key="2">
    <source>
        <dbReference type="ARBA" id="ARBA00011534"/>
    </source>
</evidence>
<evidence type="ECO:0000256" key="1">
    <source>
        <dbReference type="ARBA" id="ARBA00003747"/>
    </source>
</evidence>
<dbReference type="Gene3D" id="1.10.510.10">
    <property type="entry name" value="Transferase(Phosphotransferase) domain 1"/>
    <property type="match status" value="1"/>
</dbReference>
<gene>
    <name evidence="11" type="ORF">BJ878DRAFT_430555</name>
</gene>
<evidence type="ECO:0000256" key="8">
    <source>
        <dbReference type="ARBA" id="ARBA00047899"/>
    </source>
</evidence>
<comment type="subunit">
    <text evidence="2">Component of the EKC/KEOPS complex composed of at least BUD32, CGI121, GON7, KAE1 and PCC1; the whole complex dimerizes.</text>
</comment>
<proteinExistence type="predicted"/>
<dbReference type="GO" id="GO:0004674">
    <property type="term" value="F:protein serine/threonine kinase activity"/>
    <property type="evidence" value="ECO:0007669"/>
    <property type="project" value="UniProtKB-EC"/>
</dbReference>
<comment type="catalytic activity">
    <reaction evidence="8">
        <text>L-threonyl-[protein] + ATP = O-phospho-L-threonyl-[protein] + ADP + H(+)</text>
        <dbReference type="Rhea" id="RHEA:46608"/>
        <dbReference type="Rhea" id="RHEA-COMP:11060"/>
        <dbReference type="Rhea" id="RHEA-COMP:11605"/>
        <dbReference type="ChEBI" id="CHEBI:15378"/>
        <dbReference type="ChEBI" id="CHEBI:30013"/>
        <dbReference type="ChEBI" id="CHEBI:30616"/>
        <dbReference type="ChEBI" id="CHEBI:61977"/>
        <dbReference type="ChEBI" id="CHEBI:456216"/>
        <dbReference type="EC" id="2.7.11.1"/>
    </reaction>
</comment>
<feature type="non-terminal residue" evidence="11">
    <location>
        <position position="1"/>
    </location>
</feature>
<evidence type="ECO:0000259" key="10">
    <source>
        <dbReference type="PROSITE" id="PS50011"/>
    </source>
</evidence>
<dbReference type="EC" id="2.7.11.1" evidence="3"/>
<dbReference type="InterPro" id="IPR011009">
    <property type="entry name" value="Kinase-like_dom_sf"/>
</dbReference>
<evidence type="ECO:0000313" key="12">
    <source>
        <dbReference type="Proteomes" id="UP000887226"/>
    </source>
</evidence>
<evidence type="ECO:0000256" key="5">
    <source>
        <dbReference type="ARBA" id="ARBA00019973"/>
    </source>
</evidence>
<dbReference type="PROSITE" id="PS00109">
    <property type="entry name" value="PROTEIN_KINASE_TYR"/>
    <property type="match status" value="1"/>
</dbReference>
<evidence type="ECO:0000256" key="6">
    <source>
        <dbReference type="ARBA" id="ARBA00030980"/>
    </source>
</evidence>
<comment type="function">
    <text evidence="1">Component of the EKC/KEOPS complex that is required for the formation of a threonylcarbamoyl group on adenosine at position 37 (t(6)A37) in tRNAs that read codons beginning with adenine. The complex is probably involved in the transfer of the threonylcarbamoyl moiety of threonylcarbamoyl-AMP (TC-AMP) to the N6 group of A37. BUD32 has ATPase activity in the context of the EKC/KEOPS complex and likely plays a supporting role to the catalytic subunit KAE1. The EKC/KEOPS complex also promotes both telomere uncapping and telomere elongation. The complex is required for efficient recruitment of transcriptional coactivators.</text>
</comment>
<evidence type="ECO:0000256" key="7">
    <source>
        <dbReference type="ARBA" id="ARBA00033194"/>
    </source>
</evidence>
<evidence type="ECO:0000256" key="4">
    <source>
        <dbReference type="ARBA" id="ARBA00013948"/>
    </source>
</evidence>
<protein>
    <recommendedName>
        <fullName evidence="5">EKC/KEOPS complex subunit BUD32</fullName>
        <ecNumber evidence="3">2.7.11.1</ecNumber>
    </recommendedName>
    <alternativeName>
        <fullName evidence="6 7">Atypical Serine/threonine protein kinase BUD32</fullName>
    </alternativeName>
    <alternativeName>
        <fullName evidence="4">EKC/KEOPS complex subunit bud32</fullName>
    </alternativeName>
</protein>
<dbReference type="InterPro" id="IPR008266">
    <property type="entry name" value="Tyr_kinase_AS"/>
</dbReference>
<dbReference type="GO" id="GO:0005524">
    <property type="term" value="F:ATP binding"/>
    <property type="evidence" value="ECO:0007669"/>
    <property type="project" value="InterPro"/>
</dbReference>
<reference evidence="11" key="1">
    <citation type="journal article" date="2021" name="IMA Fungus">
        <title>Genomic characterization of three marine fungi, including Emericellopsis atlantica sp. nov. with signatures of a generalist lifestyle and marine biomass degradation.</title>
        <authorList>
            <person name="Hagestad O.C."/>
            <person name="Hou L."/>
            <person name="Andersen J.H."/>
            <person name="Hansen E.H."/>
            <person name="Altermark B."/>
            <person name="Li C."/>
            <person name="Kuhnert E."/>
            <person name="Cox R.J."/>
            <person name="Crous P.W."/>
            <person name="Spatafora J.W."/>
            <person name="Lail K."/>
            <person name="Amirebrahimi M."/>
            <person name="Lipzen A."/>
            <person name="Pangilinan J."/>
            <person name="Andreopoulos W."/>
            <person name="Hayes R.D."/>
            <person name="Ng V."/>
            <person name="Grigoriev I.V."/>
            <person name="Jackson S.A."/>
            <person name="Sutton T.D.S."/>
            <person name="Dobson A.D.W."/>
            <person name="Rama T."/>
        </authorList>
    </citation>
    <scope>NUCLEOTIDE SEQUENCE</scope>
    <source>
        <strain evidence="11">TRa3180A</strain>
    </source>
</reference>
<evidence type="ECO:0000313" key="11">
    <source>
        <dbReference type="EMBL" id="KAG9240326.1"/>
    </source>
</evidence>
<dbReference type="OrthoDB" id="4062651at2759"/>
<comment type="catalytic activity">
    <reaction evidence="9">
        <text>L-seryl-[protein] + ATP = O-phospho-L-seryl-[protein] + ADP + H(+)</text>
        <dbReference type="Rhea" id="RHEA:17989"/>
        <dbReference type="Rhea" id="RHEA-COMP:9863"/>
        <dbReference type="Rhea" id="RHEA-COMP:11604"/>
        <dbReference type="ChEBI" id="CHEBI:15378"/>
        <dbReference type="ChEBI" id="CHEBI:29999"/>
        <dbReference type="ChEBI" id="CHEBI:30616"/>
        <dbReference type="ChEBI" id="CHEBI:83421"/>
        <dbReference type="ChEBI" id="CHEBI:456216"/>
        <dbReference type="EC" id="2.7.11.1"/>
    </reaction>
</comment>
<dbReference type="PROSITE" id="PS50011">
    <property type="entry name" value="PROTEIN_KINASE_DOM"/>
    <property type="match status" value="1"/>
</dbReference>
<dbReference type="AlphaFoldDB" id="A0A9P7YV96"/>
<name>A0A9P7YV96_9HELO</name>
<comment type="caution">
    <text evidence="11">The sequence shown here is derived from an EMBL/GenBank/DDBJ whole genome shotgun (WGS) entry which is preliminary data.</text>
</comment>
<feature type="domain" description="Protein kinase" evidence="10">
    <location>
        <begin position="1"/>
        <end position="116"/>
    </location>
</feature>
<dbReference type="EMBL" id="MU254485">
    <property type="protein sequence ID" value="KAG9240326.1"/>
    <property type="molecule type" value="Genomic_DNA"/>
</dbReference>
<keyword evidence="12" id="KW-1185">Reference proteome</keyword>
<dbReference type="InterPro" id="IPR000719">
    <property type="entry name" value="Prot_kinase_dom"/>
</dbReference>
<dbReference type="Proteomes" id="UP000887226">
    <property type="component" value="Unassembled WGS sequence"/>
</dbReference>
<sequence length="116" mass="12773">LSKSDFLSSGRLSVDDATNASLDGILAGIRHLHSLSIIHNDITPSNIMFEEDGTPVLNDFGSCRKVGESLQGIQRTHGWHDPYVQTALEKNDLDAFTELQTWLIGSSADNFLFKRG</sequence>